<dbReference type="EMBL" id="JBAKFF010000001">
    <property type="protein sequence ID" value="MEX0430870.1"/>
    <property type="molecule type" value="Genomic_DNA"/>
</dbReference>
<dbReference type="Proteomes" id="UP001556637">
    <property type="component" value="Unassembled WGS sequence"/>
</dbReference>
<dbReference type="PANTHER" id="PTHR43058:SF1">
    <property type="entry name" value="DUF427 DOMAIN-CONTAINING PROTEIN"/>
    <property type="match status" value="1"/>
</dbReference>
<dbReference type="InterPro" id="IPR038694">
    <property type="entry name" value="DUF427_sf"/>
</dbReference>
<feature type="domain" description="DUF427" evidence="1">
    <location>
        <begin position="51"/>
        <end position="143"/>
    </location>
</feature>
<dbReference type="Gene3D" id="2.170.150.40">
    <property type="entry name" value="Domain of unknown function (DUF427)"/>
    <property type="match status" value="1"/>
</dbReference>
<comment type="caution">
    <text evidence="2">The sequence shown here is derived from an EMBL/GenBank/DDBJ whole genome shotgun (WGS) entry which is preliminary data.</text>
</comment>
<dbReference type="Pfam" id="PF04248">
    <property type="entry name" value="NTP_transf_9"/>
    <property type="match status" value="1"/>
</dbReference>
<evidence type="ECO:0000313" key="2">
    <source>
        <dbReference type="EMBL" id="MEX0430870.1"/>
    </source>
</evidence>
<sequence length="183" mass="20549">MSDSEDLKRHRDAWVYRGGERPDFAVEPGPGKESVWDYPRPPAYVRDDRTVRIAVGETLIAASDHSIRALETGSPPAFYLPPEAVDHSRLRPSSHRTFCEWKGEAEYFDVVTDTGIIEAPIWRYPAPLAGAETIAGWFSAYPEKLDCRVGDEPVQSQSGRYYGGWVTQELVGPWKGEPGTSHW</sequence>
<evidence type="ECO:0000313" key="3">
    <source>
        <dbReference type="Proteomes" id="UP001556637"/>
    </source>
</evidence>
<dbReference type="PANTHER" id="PTHR43058">
    <property type="entry name" value="SLR0655 PROTEIN"/>
    <property type="match status" value="1"/>
</dbReference>
<dbReference type="InterPro" id="IPR007361">
    <property type="entry name" value="DUF427"/>
</dbReference>
<proteinExistence type="predicted"/>
<gene>
    <name evidence="2" type="ORF">V6X30_05590</name>
</gene>
<organism evidence="2 3">
    <name type="scientific">Spiribacter insolitus</name>
    <dbReference type="NCBI Taxonomy" id="3122417"/>
    <lineage>
        <taxon>Bacteria</taxon>
        <taxon>Pseudomonadati</taxon>
        <taxon>Pseudomonadota</taxon>
        <taxon>Gammaproteobacteria</taxon>
        <taxon>Chromatiales</taxon>
        <taxon>Ectothiorhodospiraceae</taxon>
        <taxon>Spiribacter</taxon>
    </lineage>
</organism>
<evidence type="ECO:0000259" key="1">
    <source>
        <dbReference type="Pfam" id="PF04248"/>
    </source>
</evidence>
<reference evidence="2 3" key="1">
    <citation type="submission" date="2024-02" db="EMBL/GenBank/DDBJ databases">
        <title>New especies of Spiribacter isolated from saline water.</title>
        <authorList>
            <person name="Leon M.J."/>
            <person name="De La Haba R."/>
            <person name="Sanchez-Porro C."/>
            <person name="Ventosa A."/>
        </authorList>
    </citation>
    <scope>NUCLEOTIDE SEQUENCE [LARGE SCALE GENOMIC DNA]</scope>
    <source>
        <strain evidence="3">ag22IC4-189</strain>
    </source>
</reference>
<name>A0ABV3T9C6_9GAMM</name>
<dbReference type="RefSeq" id="WP_367983647.1">
    <property type="nucleotide sequence ID" value="NZ_JBAKFF010000001.1"/>
</dbReference>
<protein>
    <submittedName>
        <fullName evidence="2">DUF427 domain-containing protein</fullName>
    </submittedName>
</protein>
<keyword evidence="3" id="KW-1185">Reference proteome</keyword>
<accession>A0ABV3T9C6</accession>